<organism evidence="8 9">
    <name type="scientific">Lutispora saccharofermentans</name>
    <dbReference type="NCBI Taxonomy" id="3024236"/>
    <lineage>
        <taxon>Bacteria</taxon>
        <taxon>Bacillati</taxon>
        <taxon>Bacillota</taxon>
        <taxon>Clostridia</taxon>
        <taxon>Lutisporales</taxon>
        <taxon>Lutisporaceae</taxon>
        <taxon>Lutispora</taxon>
    </lineage>
</organism>
<comment type="cofactor">
    <cofactor evidence="6">
        <name>Zn(2+)</name>
        <dbReference type="ChEBI" id="CHEBI:29105"/>
    </cofactor>
    <text evidence="6">Binds 1 zinc ion per subunit.</text>
</comment>
<evidence type="ECO:0000313" key="9">
    <source>
        <dbReference type="Proteomes" id="UP001651880"/>
    </source>
</evidence>
<dbReference type="InterPro" id="IPR020084">
    <property type="entry name" value="NUDIX_hydrolase_CS"/>
</dbReference>
<dbReference type="EMBL" id="JAJEKE010000011">
    <property type="protein sequence ID" value="MCQ1530350.1"/>
    <property type="molecule type" value="Genomic_DNA"/>
</dbReference>
<keyword evidence="4 6" id="KW-0520">NAD</keyword>
<comment type="cofactor">
    <cofactor evidence="6">
        <name>Mg(2+)</name>
        <dbReference type="ChEBI" id="CHEBI:18420"/>
    </cofactor>
    <cofactor evidence="6">
        <name>Mn(2+)</name>
        <dbReference type="ChEBI" id="CHEBI:29035"/>
    </cofactor>
    <text evidence="6">Divalent metal cations. Mg(2+) or Mn(2+).</text>
</comment>
<feature type="binding site" evidence="6">
    <location>
        <position position="197"/>
    </location>
    <ligand>
        <name>a divalent metal cation</name>
        <dbReference type="ChEBI" id="CHEBI:60240"/>
        <label>1</label>
    </ligand>
</feature>
<comment type="catalytic activity">
    <reaction evidence="6">
        <text>NAD(+) + H2O = beta-nicotinamide D-ribonucleotide + AMP + 2 H(+)</text>
        <dbReference type="Rhea" id="RHEA:11800"/>
        <dbReference type="ChEBI" id="CHEBI:14649"/>
        <dbReference type="ChEBI" id="CHEBI:15377"/>
        <dbReference type="ChEBI" id="CHEBI:15378"/>
        <dbReference type="ChEBI" id="CHEBI:57540"/>
        <dbReference type="ChEBI" id="CHEBI:456215"/>
        <dbReference type="EC" id="3.6.1.22"/>
    </reaction>
</comment>
<feature type="binding site" evidence="6">
    <location>
        <position position="238"/>
    </location>
    <ligand>
        <name>a divalent metal cation</name>
        <dbReference type="ChEBI" id="CHEBI:60240"/>
        <label>1</label>
    </ligand>
</feature>
<evidence type="ECO:0000256" key="2">
    <source>
        <dbReference type="ARBA" id="ARBA00022801"/>
    </source>
</evidence>
<dbReference type="PANTHER" id="PTHR11383">
    <property type="entry name" value="NUCLEOSIDE DIPHOSPHATE-LINKED MOIETY X MOTIF 13"/>
    <property type="match status" value="1"/>
</dbReference>
<comment type="catalytic activity">
    <reaction evidence="6">
        <text>NADH + H2O = reduced beta-nicotinamide D-ribonucleotide + AMP + 2 H(+)</text>
        <dbReference type="Rhea" id="RHEA:48868"/>
        <dbReference type="ChEBI" id="CHEBI:15377"/>
        <dbReference type="ChEBI" id="CHEBI:15378"/>
        <dbReference type="ChEBI" id="CHEBI:57945"/>
        <dbReference type="ChEBI" id="CHEBI:90832"/>
        <dbReference type="ChEBI" id="CHEBI:456215"/>
        <dbReference type="EC" id="3.6.1.22"/>
    </reaction>
</comment>
<name>A0ABT1NGG0_9FIRM</name>
<feature type="binding site" evidence="6">
    <location>
        <position position="238"/>
    </location>
    <ligand>
        <name>a divalent metal cation</name>
        <dbReference type="ChEBI" id="CHEBI:60240"/>
        <label>3</label>
    </ligand>
</feature>
<feature type="binding site" evidence="6">
    <location>
        <begin position="211"/>
        <end position="218"/>
    </location>
    <ligand>
        <name>substrate</name>
    </ligand>
</feature>
<dbReference type="NCBIfam" id="NF001299">
    <property type="entry name" value="PRK00241.1"/>
    <property type="match status" value="1"/>
</dbReference>
<feature type="binding site" evidence="6">
    <location>
        <position position="138"/>
    </location>
    <ligand>
        <name>Zn(2+)</name>
        <dbReference type="ChEBI" id="CHEBI:29105"/>
    </ligand>
</feature>
<feature type="binding site" evidence="6">
    <location>
        <position position="33"/>
    </location>
    <ligand>
        <name>substrate</name>
    </ligand>
</feature>
<feature type="binding site" evidence="6">
    <location>
        <position position="135"/>
    </location>
    <ligand>
        <name>Zn(2+)</name>
        <dbReference type="ChEBI" id="CHEBI:29105"/>
    </ligand>
</feature>
<dbReference type="EC" id="3.6.1.22" evidence="6"/>
<dbReference type="InterPro" id="IPR022925">
    <property type="entry name" value="RNA_Hydrolase_NudC"/>
</dbReference>
<dbReference type="GO" id="GO:0016787">
    <property type="term" value="F:hydrolase activity"/>
    <property type="evidence" value="ECO:0007669"/>
    <property type="project" value="UniProtKB-KW"/>
</dbReference>
<reference evidence="8 9" key="1">
    <citation type="submission" date="2021-10" db="EMBL/GenBank/DDBJ databases">
        <title>Lutispora strain m25 sp. nov., a thermophilic, non-spore-forming bacterium isolated from a lab-scale methanogenic bioreactor digesting anaerobic sludge.</title>
        <authorList>
            <person name="El Houari A."/>
            <person name="Mcdonald J."/>
        </authorList>
    </citation>
    <scope>NUCLEOTIDE SEQUENCE [LARGE SCALE GENOMIC DNA]</scope>
    <source>
        <strain evidence="9">m25</strain>
    </source>
</reference>
<evidence type="ECO:0000256" key="1">
    <source>
        <dbReference type="ARBA" id="ARBA00022723"/>
    </source>
</evidence>
<keyword evidence="1 6" id="KW-0479">Metal-binding</keyword>
<comment type="catalytic activity">
    <reaction evidence="6">
        <text>a 5'-end NAD(+)-phospho-ribonucleoside in mRNA + H2O = a 5'-end phospho-adenosine-phospho-ribonucleoside in mRNA + beta-nicotinamide D-ribonucleotide + 2 H(+)</text>
        <dbReference type="Rhea" id="RHEA:60876"/>
        <dbReference type="Rhea" id="RHEA-COMP:15698"/>
        <dbReference type="Rhea" id="RHEA-COMP:15719"/>
        <dbReference type="ChEBI" id="CHEBI:14649"/>
        <dbReference type="ChEBI" id="CHEBI:15377"/>
        <dbReference type="ChEBI" id="CHEBI:15378"/>
        <dbReference type="ChEBI" id="CHEBI:144029"/>
        <dbReference type="ChEBI" id="CHEBI:144051"/>
    </reaction>
</comment>
<evidence type="ECO:0000256" key="3">
    <source>
        <dbReference type="ARBA" id="ARBA00022842"/>
    </source>
</evidence>
<evidence type="ECO:0000259" key="7">
    <source>
        <dbReference type="PROSITE" id="PS51462"/>
    </source>
</evidence>
<feature type="binding site" evidence="6">
    <location>
        <position position="177"/>
    </location>
    <ligand>
        <name>a divalent metal cation</name>
        <dbReference type="ChEBI" id="CHEBI:60240"/>
        <label>1</label>
    </ligand>
</feature>
<dbReference type="EC" id="3.6.1.-" evidence="6"/>
<feature type="binding site" evidence="6">
    <location>
        <position position="197"/>
    </location>
    <ligand>
        <name>a divalent metal cation</name>
        <dbReference type="ChEBI" id="CHEBI:60240"/>
        <label>3</label>
    </ligand>
</feature>
<dbReference type="Pfam" id="PF00293">
    <property type="entry name" value="NUDIX"/>
    <property type="match status" value="1"/>
</dbReference>
<dbReference type="InterPro" id="IPR015376">
    <property type="entry name" value="Znr_NADH_PPase"/>
</dbReference>
<dbReference type="InterPro" id="IPR000086">
    <property type="entry name" value="NUDIX_hydrolase_dom"/>
</dbReference>
<dbReference type="HAMAP" id="MF_00297">
    <property type="entry name" value="Nudix_NudC"/>
    <property type="match status" value="1"/>
</dbReference>
<evidence type="ECO:0000313" key="8">
    <source>
        <dbReference type="EMBL" id="MCQ1530350.1"/>
    </source>
</evidence>
<proteinExistence type="inferred from homology"/>
<dbReference type="InterPro" id="IPR015797">
    <property type="entry name" value="NUDIX_hydrolase-like_dom_sf"/>
</dbReference>
<comment type="caution">
    <text evidence="6">Lacks conserved residue(s) required for the propagation of feature annotation.</text>
</comment>
<dbReference type="InterPro" id="IPR015375">
    <property type="entry name" value="NADH_PPase-like_N"/>
</dbReference>
<gene>
    <name evidence="6 8" type="primary">nudC</name>
    <name evidence="8" type="ORF">LJD61_12425</name>
</gene>
<accession>A0ABT1NGG0</accession>
<comment type="subunit">
    <text evidence="6">Homodimer.</text>
</comment>
<evidence type="ECO:0000256" key="4">
    <source>
        <dbReference type="ARBA" id="ARBA00023027"/>
    </source>
</evidence>
<dbReference type="Gene3D" id="3.90.79.10">
    <property type="entry name" value="Nucleoside Triphosphate Pyrophosphohydrolase"/>
    <property type="match status" value="1"/>
</dbReference>
<feature type="binding site" evidence="6">
    <location>
        <position position="87"/>
    </location>
    <ligand>
        <name>substrate</name>
    </ligand>
</feature>
<keyword evidence="5 6" id="KW-0464">Manganese</keyword>
<keyword evidence="3 6" id="KW-0460">Magnesium</keyword>
<feature type="binding site" evidence="6">
    <location>
        <position position="120"/>
    </location>
    <ligand>
        <name>Zn(2+)</name>
        <dbReference type="ChEBI" id="CHEBI:29105"/>
    </ligand>
</feature>
<feature type="binding site" evidence="6">
    <location>
        <position position="117"/>
    </location>
    <ligand>
        <name>Zn(2+)</name>
        <dbReference type="ChEBI" id="CHEBI:29105"/>
    </ligand>
</feature>
<dbReference type="Pfam" id="PF09297">
    <property type="entry name" value="Zn_ribbon_NUD"/>
    <property type="match status" value="1"/>
</dbReference>
<feature type="binding site" evidence="6">
    <location>
        <position position="193"/>
    </location>
    <ligand>
        <name>a divalent metal cation</name>
        <dbReference type="ChEBI" id="CHEBI:60240"/>
        <label>3</label>
    </ligand>
</feature>
<evidence type="ECO:0000256" key="5">
    <source>
        <dbReference type="ARBA" id="ARBA00023211"/>
    </source>
</evidence>
<feature type="binding site" evidence="6">
    <location>
        <position position="130"/>
    </location>
    <ligand>
        <name>substrate</name>
    </ligand>
</feature>
<comment type="similarity">
    <text evidence="6">Belongs to the Nudix hydrolase family. NudC subfamily.</text>
</comment>
<feature type="binding site" evidence="6">
    <location>
        <position position="143"/>
    </location>
    <ligand>
        <name>substrate</name>
    </ligand>
</feature>
<feature type="binding site" evidence="6">
    <location>
        <position position="193"/>
    </location>
    <ligand>
        <name>a divalent metal cation</name>
        <dbReference type="ChEBI" id="CHEBI:60240"/>
        <label>2</label>
    </ligand>
</feature>
<dbReference type="SUPFAM" id="SSF55811">
    <property type="entry name" value="Nudix"/>
    <property type="match status" value="2"/>
</dbReference>
<dbReference type="Gene3D" id="3.90.79.20">
    <property type="match status" value="1"/>
</dbReference>
<feature type="domain" description="Nudix hydrolase" evidence="7">
    <location>
        <begin position="144"/>
        <end position="269"/>
    </location>
</feature>
<keyword evidence="6" id="KW-0862">Zinc</keyword>
<dbReference type="CDD" id="cd03429">
    <property type="entry name" value="NUDIX_NADH_pyrophosphatase_Nudt13"/>
    <property type="match status" value="1"/>
</dbReference>
<dbReference type="PROSITE" id="PS00893">
    <property type="entry name" value="NUDIX_BOX"/>
    <property type="match status" value="1"/>
</dbReference>
<dbReference type="PANTHER" id="PTHR11383:SF3">
    <property type="entry name" value="NAD(P)H PYROPHOSPHATASE NUDT13, MITOCHONDRIAL"/>
    <property type="match status" value="1"/>
</dbReference>
<protein>
    <recommendedName>
        <fullName evidence="6">NAD-capped RNA hydrolase NudC</fullName>
        <shortName evidence="6">DeNADding enzyme NudC</shortName>
        <ecNumber evidence="6">3.6.1.-</ecNumber>
    </recommendedName>
    <alternativeName>
        <fullName evidence="6">NADH pyrophosphatase</fullName>
        <ecNumber evidence="6">3.6.1.22</ecNumber>
    </alternativeName>
</protein>
<evidence type="ECO:0000256" key="6">
    <source>
        <dbReference type="HAMAP-Rule" id="MF_00297"/>
    </source>
</evidence>
<sequence>MIDDFKLGSLPSADDREPYFWFLFHKDKILLKKTDEAYKIPDSMDVSAEDLVGKSFYIGSIDNNPCYASRLLEEKTILRGMEAFNLRQAYAEIGDVFFQIAGRALQIVNWDENHRFCGKCGEKTEDKIDEHAKICPHCGLFFYPRLSPAIIVAIVKDNKILLAKNKNSITGFYSVLAGFVEAGESLEECVRREVREEVGIEIKNVEYFGSQPWPFPNSLMIGFTAEYDKGEIVLQENEIQHADWFEAGDMPQIPGSISISRKLIDWFIGNNK</sequence>
<dbReference type="Proteomes" id="UP001651880">
    <property type="component" value="Unassembled WGS sequence"/>
</dbReference>
<keyword evidence="9" id="KW-1185">Reference proteome</keyword>
<dbReference type="PROSITE" id="PS51462">
    <property type="entry name" value="NUDIX"/>
    <property type="match status" value="1"/>
</dbReference>
<comment type="function">
    <text evidence="6">mRNA decapping enzyme that specifically removes the nicotinamide adenine dinucleotide (NAD) cap from a subset of mRNAs by hydrolyzing the diphosphate linkage to produce nicotinamide mononucleotide (NMN) and 5' monophosphate mRNA. The NAD-cap is present at the 5'-end of some mRNAs and stabilizes RNA against 5'-processing. Has preference for mRNAs with a 5'-end purine. Catalyzes the hydrolysis of a broad range of dinucleotide pyrophosphates.</text>
</comment>
<dbReference type="InterPro" id="IPR049734">
    <property type="entry name" value="NudC-like_C"/>
</dbReference>
<keyword evidence="2 6" id="KW-0378">Hydrolase</keyword>
<feature type="short sequence motif" description="Nudix box" evidence="6">
    <location>
        <begin position="178"/>
        <end position="199"/>
    </location>
</feature>
<comment type="caution">
    <text evidence="8">The sequence shown here is derived from an EMBL/GenBank/DDBJ whole genome shotgun (WGS) entry which is preliminary data.</text>
</comment>
<dbReference type="Pfam" id="PF09296">
    <property type="entry name" value="NUDIX-like"/>
    <property type="match status" value="1"/>
</dbReference>